<geneLocation type="plasmid" evidence="2">
    <name>unnamed</name>
</geneLocation>
<dbReference type="EMBL" id="CP007058">
    <property type="protein sequence ID" value="AHG02277.1"/>
    <property type="molecule type" value="Genomic_DNA"/>
</dbReference>
<reference evidence="2 3" key="1">
    <citation type="submission" date="2014-01" db="EMBL/GenBank/DDBJ databases">
        <authorList>
            <consortium name="DOE Joint Genome Institute"/>
            <person name="Anderson I."/>
            <person name="Huntemann M."/>
            <person name="Han J."/>
            <person name="Chen A."/>
            <person name="Kyrpides N."/>
            <person name="Mavromatis K."/>
            <person name="Markowitz V."/>
            <person name="Palaniappan K."/>
            <person name="Ivanova N."/>
            <person name="Schaumberg A."/>
            <person name="Pati A."/>
            <person name="Liolios K."/>
            <person name="Nordberg H.P."/>
            <person name="Cantor M.N."/>
            <person name="Hua S.X."/>
            <person name="Woyke T."/>
        </authorList>
    </citation>
    <scope>NUCLEOTIDE SEQUENCE [LARGE SCALE GENOMIC DNA]</scope>
    <source>
        <strain evidence="2 3">XH-48</strain>
        <plasmid evidence="3">4</plasmid>
    </source>
</reference>
<keyword evidence="2" id="KW-0614">Plasmid</keyword>
<dbReference type="Proteomes" id="UP000019024">
    <property type="component" value="Plasmid unnamed3"/>
</dbReference>
<dbReference type="KEGG" id="hlr:HALLA_20460"/>
<evidence type="ECO:0000313" key="2">
    <source>
        <dbReference type="EMBL" id="AHG02277.1"/>
    </source>
</evidence>
<dbReference type="eggNOG" id="ENOG502N5N2">
    <property type="taxonomic scope" value="Archaea"/>
</dbReference>
<dbReference type="AlphaFoldDB" id="W0JYF7"/>
<evidence type="ECO:0000256" key="1">
    <source>
        <dbReference type="SAM" id="Phobius"/>
    </source>
</evidence>
<name>W0JYF7_9EURY</name>
<protein>
    <submittedName>
        <fullName evidence="2">Uncharacterized protein</fullName>
    </submittedName>
</protein>
<keyword evidence="1" id="KW-0812">Transmembrane</keyword>
<gene>
    <name evidence="2" type="ORF">HALLA_20460</name>
</gene>
<feature type="transmembrane region" description="Helical" evidence="1">
    <location>
        <begin position="36"/>
        <end position="56"/>
    </location>
</feature>
<organism evidence="2 3">
    <name type="scientific">Halostagnicola larsenii XH-48</name>
    <dbReference type="NCBI Taxonomy" id="797299"/>
    <lineage>
        <taxon>Archaea</taxon>
        <taxon>Methanobacteriati</taxon>
        <taxon>Methanobacteriota</taxon>
        <taxon>Stenosarchaea group</taxon>
        <taxon>Halobacteria</taxon>
        <taxon>Halobacteriales</taxon>
        <taxon>Natrialbaceae</taxon>
        <taxon>Halostagnicola</taxon>
    </lineage>
</organism>
<keyword evidence="1" id="KW-0472">Membrane</keyword>
<feature type="transmembrane region" description="Helical" evidence="1">
    <location>
        <begin position="6"/>
        <end position="24"/>
    </location>
</feature>
<keyword evidence="1" id="KW-1133">Transmembrane helix</keyword>
<dbReference type="HOGENOM" id="CLU_2152530_0_0_2"/>
<accession>W0JYF7</accession>
<sequence>MSLLVPLVVTGTIAASVVCVIVYVDTGRRTVTTGRFLRTTVLGAAVFGGFLLPHVFETQLEYLYLGRIKPEPVLVSPYEWLLVNIATGVLVCVTVLSLYFVGSRYTSDDGF</sequence>
<proteinExistence type="predicted"/>
<evidence type="ECO:0000313" key="3">
    <source>
        <dbReference type="Proteomes" id="UP000019024"/>
    </source>
</evidence>
<keyword evidence="3" id="KW-1185">Reference proteome</keyword>
<feature type="transmembrane region" description="Helical" evidence="1">
    <location>
        <begin position="80"/>
        <end position="101"/>
    </location>
</feature>